<organism evidence="2 3">
    <name type="scientific">Aspergillus pseudocaelatus</name>
    <dbReference type="NCBI Taxonomy" id="1825620"/>
    <lineage>
        <taxon>Eukaryota</taxon>
        <taxon>Fungi</taxon>
        <taxon>Dikarya</taxon>
        <taxon>Ascomycota</taxon>
        <taxon>Pezizomycotina</taxon>
        <taxon>Eurotiomycetes</taxon>
        <taxon>Eurotiomycetidae</taxon>
        <taxon>Eurotiales</taxon>
        <taxon>Aspergillaceae</taxon>
        <taxon>Aspergillus</taxon>
        <taxon>Aspergillus subgen. Circumdati</taxon>
    </lineage>
</organism>
<keyword evidence="1" id="KW-1133">Transmembrane helix</keyword>
<feature type="transmembrane region" description="Helical" evidence="1">
    <location>
        <begin position="28"/>
        <end position="50"/>
    </location>
</feature>
<keyword evidence="1" id="KW-0812">Transmembrane</keyword>
<dbReference type="Proteomes" id="UP000325395">
    <property type="component" value="Unassembled WGS sequence"/>
</dbReference>
<evidence type="ECO:0000313" key="3">
    <source>
        <dbReference type="Proteomes" id="UP000325395"/>
    </source>
</evidence>
<evidence type="ECO:0000313" key="2">
    <source>
        <dbReference type="EMBL" id="KAE8410566.1"/>
    </source>
</evidence>
<proteinExistence type="predicted"/>
<dbReference type="EMBL" id="ML735931">
    <property type="protein sequence ID" value="KAE8410566.1"/>
    <property type="molecule type" value="Genomic_DNA"/>
</dbReference>
<keyword evidence="3" id="KW-1185">Reference proteome</keyword>
<gene>
    <name evidence="2" type="ORF">BDV36DRAFT_277415</name>
</gene>
<name>A0ABQ6W5A9_9EURO</name>
<accession>A0ABQ6W5A9</accession>
<evidence type="ECO:0000256" key="1">
    <source>
        <dbReference type="SAM" id="Phobius"/>
    </source>
</evidence>
<reference evidence="2 3" key="1">
    <citation type="submission" date="2019-04" db="EMBL/GenBank/DDBJ databases">
        <authorList>
            <consortium name="DOE Joint Genome Institute"/>
            <person name="Mondo S."/>
            <person name="Kjaerbolling I."/>
            <person name="Vesth T."/>
            <person name="Frisvad J.C."/>
            <person name="Nybo J.L."/>
            <person name="Theobald S."/>
            <person name="Kildgaard S."/>
            <person name="Isbrandt T."/>
            <person name="Kuo A."/>
            <person name="Sato A."/>
            <person name="Lyhne E.K."/>
            <person name="Kogle M.E."/>
            <person name="Wiebenga A."/>
            <person name="Kun R.S."/>
            <person name="Lubbers R.J."/>
            <person name="Makela M.R."/>
            <person name="Barry K."/>
            <person name="Chovatia M."/>
            <person name="Clum A."/>
            <person name="Daum C."/>
            <person name="Haridas S."/>
            <person name="He G."/>
            <person name="LaButti K."/>
            <person name="Lipzen A."/>
            <person name="Riley R."/>
            <person name="Salamov A."/>
            <person name="Simmons B.A."/>
            <person name="Magnuson J.K."/>
            <person name="Henrissat B."/>
            <person name="Mortensen U.H."/>
            <person name="Larsen T.O."/>
            <person name="Devries R.P."/>
            <person name="Grigoriev I.V."/>
            <person name="Machida M."/>
            <person name="Baker S.E."/>
            <person name="Andersen M.R."/>
            <person name="Cantor M.N."/>
            <person name="Hua S.X."/>
        </authorList>
    </citation>
    <scope>NUCLEOTIDE SEQUENCE [LARGE SCALE GENOMIC DNA]</scope>
    <source>
        <strain evidence="2 3">CBS 117616</strain>
    </source>
</reference>
<sequence length="53" mass="6098">MIILMYLQDAWDLTVVLSYSRVSSHLKLHFLATLLLRLGPLPIPIFFQVVSMP</sequence>
<keyword evidence="1" id="KW-0472">Membrane</keyword>
<protein>
    <submittedName>
        <fullName evidence="2">Uncharacterized protein</fullName>
    </submittedName>
</protein>